<evidence type="ECO:0000256" key="1">
    <source>
        <dbReference type="SAM" id="Phobius"/>
    </source>
</evidence>
<dbReference type="EMBL" id="DPOP01000059">
    <property type="protein sequence ID" value="HCW66777.1"/>
    <property type="molecule type" value="Genomic_DNA"/>
</dbReference>
<evidence type="ECO:0000313" key="3">
    <source>
        <dbReference type="EMBL" id="HCW66777.1"/>
    </source>
</evidence>
<keyword evidence="1" id="KW-0812">Transmembrane</keyword>
<reference evidence="4 5" key="1">
    <citation type="journal article" date="2018" name="Nat. Biotechnol.">
        <title>A standardized bacterial taxonomy based on genome phylogeny substantially revises the tree of life.</title>
        <authorList>
            <person name="Parks D.H."/>
            <person name="Chuvochina M."/>
            <person name="Waite D.W."/>
            <person name="Rinke C."/>
            <person name="Skarshewski A."/>
            <person name="Chaumeil P.A."/>
            <person name="Hugenholtz P."/>
        </authorList>
    </citation>
    <scope>NUCLEOTIDE SEQUENCE [LARGE SCALE GENOMIC DNA]</scope>
    <source>
        <strain evidence="2">UBA8707</strain>
        <strain evidence="3">UBA9881</strain>
    </source>
</reference>
<evidence type="ECO:0000313" key="4">
    <source>
        <dbReference type="Proteomes" id="UP000264179"/>
    </source>
</evidence>
<accession>A0A358HRZ1</accession>
<dbReference type="AlphaFoldDB" id="A0A358HRZ1"/>
<dbReference type="Proteomes" id="UP000264753">
    <property type="component" value="Unassembled WGS sequence"/>
</dbReference>
<proteinExistence type="predicted"/>
<comment type="caution">
    <text evidence="2">The sequence shown here is derived from an EMBL/GenBank/DDBJ whole genome shotgun (WGS) entry which is preliminary data.</text>
</comment>
<feature type="transmembrane region" description="Helical" evidence="1">
    <location>
        <begin position="6"/>
        <end position="28"/>
    </location>
</feature>
<keyword evidence="1" id="KW-1133">Transmembrane helix</keyword>
<sequence length="31" mass="3324">MSIEIWLAYVVACSIVLAIPGPTIMLVVSYA</sequence>
<evidence type="ECO:0000313" key="5">
    <source>
        <dbReference type="Proteomes" id="UP000264753"/>
    </source>
</evidence>
<keyword evidence="1" id="KW-0472">Membrane</keyword>
<dbReference type="EMBL" id="DOOG01000062">
    <property type="protein sequence ID" value="HBU97752.1"/>
    <property type="molecule type" value="Genomic_DNA"/>
</dbReference>
<dbReference type="Proteomes" id="UP000264179">
    <property type="component" value="Unassembled WGS sequence"/>
</dbReference>
<protein>
    <submittedName>
        <fullName evidence="2">Lysine transporter LysE</fullName>
    </submittedName>
</protein>
<name>A0A358HRZ1_9PROT</name>
<evidence type="ECO:0000313" key="2">
    <source>
        <dbReference type="EMBL" id="HBU97752.1"/>
    </source>
</evidence>
<organism evidence="2 5">
    <name type="scientific">Thalassospira lucentensis</name>
    <dbReference type="NCBI Taxonomy" id="168935"/>
    <lineage>
        <taxon>Bacteria</taxon>
        <taxon>Pseudomonadati</taxon>
        <taxon>Pseudomonadota</taxon>
        <taxon>Alphaproteobacteria</taxon>
        <taxon>Rhodospirillales</taxon>
        <taxon>Thalassospiraceae</taxon>
        <taxon>Thalassospira</taxon>
    </lineage>
</organism>
<feature type="non-terminal residue" evidence="2">
    <location>
        <position position="31"/>
    </location>
</feature>
<gene>
    <name evidence="2" type="ORF">DEF21_07590</name>
    <name evidence="3" type="ORF">DHR80_06085</name>
</gene>